<keyword evidence="1" id="KW-0677">Repeat</keyword>
<dbReference type="SUPFAM" id="SSF81901">
    <property type="entry name" value="HCP-like"/>
    <property type="match status" value="1"/>
</dbReference>
<reference evidence="3" key="1">
    <citation type="journal article" date="2019" name="Sci. Rep.">
        <title>Draft genome of Tanacetum cinerariifolium, the natural source of mosquito coil.</title>
        <authorList>
            <person name="Yamashiro T."/>
            <person name="Shiraishi A."/>
            <person name="Satake H."/>
            <person name="Nakayama K."/>
        </authorList>
    </citation>
    <scope>NUCLEOTIDE SEQUENCE</scope>
</reference>
<name>A0A6L2NYV4_TANCI</name>
<evidence type="ECO:0000256" key="1">
    <source>
        <dbReference type="ARBA" id="ARBA00022737"/>
    </source>
</evidence>
<protein>
    <submittedName>
        <fullName evidence="3">Uncharacterized protein</fullName>
    </submittedName>
</protein>
<dbReference type="GO" id="GO:0003729">
    <property type="term" value="F:mRNA binding"/>
    <property type="evidence" value="ECO:0007669"/>
    <property type="project" value="TreeGrafter"/>
</dbReference>
<dbReference type="NCBIfam" id="TIGR00756">
    <property type="entry name" value="PPR"/>
    <property type="match status" value="3"/>
</dbReference>
<dbReference type="PANTHER" id="PTHR47932:SF63">
    <property type="entry name" value="OS08G0290000 PROTEIN"/>
    <property type="match status" value="1"/>
</dbReference>
<dbReference type="Pfam" id="PF13812">
    <property type="entry name" value="PPR_3"/>
    <property type="match status" value="1"/>
</dbReference>
<dbReference type="EMBL" id="BKCJ010010033">
    <property type="protein sequence ID" value="GEU89764.1"/>
    <property type="molecule type" value="Genomic_DNA"/>
</dbReference>
<dbReference type="InterPro" id="IPR011990">
    <property type="entry name" value="TPR-like_helical_dom_sf"/>
</dbReference>
<feature type="repeat" description="PPR" evidence="2">
    <location>
        <begin position="332"/>
        <end position="366"/>
    </location>
</feature>
<dbReference type="AlphaFoldDB" id="A0A6L2NYV4"/>
<proteinExistence type="predicted"/>
<feature type="repeat" description="PPR" evidence="2">
    <location>
        <begin position="297"/>
        <end position="331"/>
    </location>
</feature>
<dbReference type="PANTHER" id="PTHR47932">
    <property type="entry name" value="ATPASE EXPRESSION PROTEIN 3"/>
    <property type="match status" value="1"/>
</dbReference>
<comment type="caution">
    <text evidence="3">The sequence shown here is derived from an EMBL/GenBank/DDBJ whole genome shotgun (WGS) entry which is preliminary data.</text>
</comment>
<dbReference type="Gene3D" id="1.25.40.10">
    <property type="entry name" value="Tetratricopeptide repeat domain"/>
    <property type="match status" value="3"/>
</dbReference>
<sequence length="533" mass="60659">MKLYKSSHLRQPFASLTTLTFPTSPHLTHLQSIITQIKHISKAPQNPTSLDSLLAKTHLLNPSNSLIIVDFLSQINKLSRAKTIISYLKSRKLANDVFLYSLVFNYVVKDGSINDVENAWQEIYGSVKRFDFFYKYVVLVCKNGSFEEIKAVYDRVVINGGVDVLEGKCYGVLCVGLCDVNEGFLAKTVVEVMWDKGMVVNDWTYFSMFQCFCRNGVFDEADLVLRRLVKNGFVLDICVYGSFLYGLCKAGKDREANKLFKKLLKRVPVRGVREGDVVLREGRRAIFQLKCEGVMPEIMVYECYFRALCNAGKLDEAEVLLKKMLSGRILPEICVYGSFIKALFRAGRDDDAMKFFKNQRKKGLVSVDEIGRYVIMGLCEKGIGDDAFRLFNEIKTVNNFVNSSDVCNSILDSYWKESSAAKAGLFFEKWQLDEGKYGRPNVITYTIMLNGYCNDNDVSKALVVFEEMLKRKVVNGAVYERIIKLLCSCGRVHEALKYLNDSIENGHFLFCKRWRVLFQSVFSMDECCVSVGS</sequence>
<evidence type="ECO:0000313" key="3">
    <source>
        <dbReference type="EMBL" id="GEU89764.1"/>
    </source>
</evidence>
<dbReference type="InterPro" id="IPR002885">
    <property type="entry name" value="PPR_rpt"/>
</dbReference>
<feature type="repeat" description="PPR" evidence="2">
    <location>
        <begin position="236"/>
        <end position="266"/>
    </location>
</feature>
<dbReference type="Pfam" id="PF01535">
    <property type="entry name" value="PPR"/>
    <property type="match status" value="4"/>
</dbReference>
<feature type="repeat" description="PPR" evidence="2">
    <location>
        <begin position="201"/>
        <end position="235"/>
    </location>
</feature>
<evidence type="ECO:0000256" key="2">
    <source>
        <dbReference type="PROSITE-ProRule" id="PRU00708"/>
    </source>
</evidence>
<feature type="repeat" description="PPR" evidence="2">
    <location>
        <begin position="441"/>
        <end position="475"/>
    </location>
</feature>
<dbReference type="Pfam" id="PF12854">
    <property type="entry name" value="PPR_1"/>
    <property type="match status" value="1"/>
</dbReference>
<accession>A0A6L2NYV4</accession>
<dbReference type="PROSITE" id="PS51375">
    <property type="entry name" value="PPR"/>
    <property type="match status" value="5"/>
</dbReference>
<gene>
    <name evidence="3" type="ORF">Tci_061742</name>
</gene>
<organism evidence="3">
    <name type="scientific">Tanacetum cinerariifolium</name>
    <name type="common">Dalmatian daisy</name>
    <name type="synonym">Chrysanthemum cinerariifolium</name>
    <dbReference type="NCBI Taxonomy" id="118510"/>
    <lineage>
        <taxon>Eukaryota</taxon>
        <taxon>Viridiplantae</taxon>
        <taxon>Streptophyta</taxon>
        <taxon>Embryophyta</taxon>
        <taxon>Tracheophyta</taxon>
        <taxon>Spermatophyta</taxon>
        <taxon>Magnoliopsida</taxon>
        <taxon>eudicotyledons</taxon>
        <taxon>Gunneridae</taxon>
        <taxon>Pentapetalae</taxon>
        <taxon>asterids</taxon>
        <taxon>campanulids</taxon>
        <taxon>Asterales</taxon>
        <taxon>Asteraceae</taxon>
        <taxon>Asteroideae</taxon>
        <taxon>Anthemideae</taxon>
        <taxon>Anthemidinae</taxon>
        <taxon>Tanacetum</taxon>
    </lineage>
</organism>